<sequence>MRWDIVPPPAAGFTLNGFSIGTATGTAGKGSVVIERDRTIRAYCHLRVSVRPALCEVAS</sequence>
<name>A0A1G8Z0B6_ACTMZ</name>
<accession>A0A1G8Z0B6</accession>
<reference evidence="2" key="1">
    <citation type="submission" date="2016-10" db="EMBL/GenBank/DDBJ databases">
        <authorList>
            <person name="Varghese N."/>
            <person name="Submissions S."/>
        </authorList>
    </citation>
    <scope>NUCLEOTIDE SEQUENCE [LARGE SCALE GENOMIC DNA]</scope>
    <source>
        <strain evidence="2">DSM 45460</strain>
    </source>
</reference>
<evidence type="ECO:0000313" key="1">
    <source>
        <dbReference type="EMBL" id="SDK08427.1"/>
    </source>
</evidence>
<gene>
    <name evidence="1" type="ORF">SAMN04487820_104158</name>
</gene>
<keyword evidence="2" id="KW-1185">Reference proteome</keyword>
<dbReference type="Proteomes" id="UP000199213">
    <property type="component" value="Unassembled WGS sequence"/>
</dbReference>
<organism evidence="1 2">
    <name type="scientific">Actinopolyspora mzabensis</name>
    <dbReference type="NCBI Taxonomy" id="995066"/>
    <lineage>
        <taxon>Bacteria</taxon>
        <taxon>Bacillati</taxon>
        <taxon>Actinomycetota</taxon>
        <taxon>Actinomycetes</taxon>
        <taxon>Actinopolysporales</taxon>
        <taxon>Actinopolysporaceae</taxon>
        <taxon>Actinopolyspora</taxon>
    </lineage>
</organism>
<evidence type="ECO:0000313" key="2">
    <source>
        <dbReference type="Proteomes" id="UP000199213"/>
    </source>
</evidence>
<dbReference type="EMBL" id="FNFM01000004">
    <property type="protein sequence ID" value="SDK08427.1"/>
    <property type="molecule type" value="Genomic_DNA"/>
</dbReference>
<dbReference type="AlphaFoldDB" id="A0A1G8Z0B6"/>
<proteinExistence type="predicted"/>
<protein>
    <submittedName>
        <fullName evidence="1">Uncharacterized protein</fullName>
    </submittedName>
</protein>